<accession>A0A8B6DHS0</accession>
<feature type="compositionally biased region" description="Polar residues" evidence="1">
    <location>
        <begin position="175"/>
        <end position="192"/>
    </location>
</feature>
<evidence type="ECO:0000256" key="1">
    <source>
        <dbReference type="SAM" id="MobiDB-lite"/>
    </source>
</evidence>
<dbReference type="EMBL" id="UYJE01003424">
    <property type="protein sequence ID" value="VDI19229.1"/>
    <property type="molecule type" value="Genomic_DNA"/>
</dbReference>
<keyword evidence="3" id="KW-1185">Reference proteome</keyword>
<feature type="region of interest" description="Disordered" evidence="1">
    <location>
        <begin position="103"/>
        <end position="198"/>
    </location>
</feature>
<gene>
    <name evidence="2" type="ORF">MGAL_10B002035</name>
</gene>
<evidence type="ECO:0000313" key="2">
    <source>
        <dbReference type="EMBL" id="VDI19229.1"/>
    </source>
</evidence>
<proteinExistence type="predicted"/>
<evidence type="ECO:0000313" key="3">
    <source>
        <dbReference type="Proteomes" id="UP000596742"/>
    </source>
</evidence>
<feature type="compositionally biased region" description="Polar residues" evidence="1">
    <location>
        <begin position="136"/>
        <end position="150"/>
    </location>
</feature>
<protein>
    <submittedName>
        <fullName evidence="2">Uncharacterized protein</fullName>
    </submittedName>
</protein>
<feature type="compositionally biased region" description="Basic residues" evidence="1">
    <location>
        <begin position="121"/>
        <end position="133"/>
    </location>
</feature>
<name>A0A8B6DHS0_MYTGA</name>
<sequence>MAEIEGQDVHGATVSVASQVKKLKTESQYIWKYEGNIVQFLLNTEFLEDLTQSIWAFYNSKVYYAQDTIKVVIYKTKRRYKLIKIADNSEGKWETVRQYENNPVASDSDDESKINKAGNKALRKRNSKGKKAATKPNFNYESSAPSQFNATFPAKNQPFRDPQSWYNEQALYHGQASSSTSGNQRGNQQRQAACSGCG</sequence>
<reference evidence="2" key="1">
    <citation type="submission" date="2018-11" db="EMBL/GenBank/DDBJ databases">
        <authorList>
            <person name="Alioto T."/>
            <person name="Alioto T."/>
        </authorList>
    </citation>
    <scope>NUCLEOTIDE SEQUENCE</scope>
</reference>
<dbReference type="OrthoDB" id="6154445at2759"/>
<dbReference type="Proteomes" id="UP000596742">
    <property type="component" value="Unassembled WGS sequence"/>
</dbReference>
<organism evidence="2 3">
    <name type="scientific">Mytilus galloprovincialis</name>
    <name type="common">Mediterranean mussel</name>
    <dbReference type="NCBI Taxonomy" id="29158"/>
    <lineage>
        <taxon>Eukaryota</taxon>
        <taxon>Metazoa</taxon>
        <taxon>Spiralia</taxon>
        <taxon>Lophotrochozoa</taxon>
        <taxon>Mollusca</taxon>
        <taxon>Bivalvia</taxon>
        <taxon>Autobranchia</taxon>
        <taxon>Pteriomorphia</taxon>
        <taxon>Mytilida</taxon>
        <taxon>Mytiloidea</taxon>
        <taxon>Mytilidae</taxon>
        <taxon>Mytilinae</taxon>
        <taxon>Mytilus</taxon>
    </lineage>
</organism>
<comment type="caution">
    <text evidence="2">The sequence shown here is derived from an EMBL/GenBank/DDBJ whole genome shotgun (WGS) entry which is preliminary data.</text>
</comment>
<dbReference type="AlphaFoldDB" id="A0A8B6DHS0"/>